<evidence type="ECO:0000256" key="1">
    <source>
        <dbReference type="ARBA" id="ARBA00004442"/>
    </source>
</evidence>
<protein>
    <submittedName>
        <fullName evidence="13">RagB/SusD family nutrient uptake outer membrane protein</fullName>
    </submittedName>
</protein>
<evidence type="ECO:0000313" key="9">
    <source>
        <dbReference type="EMBL" id="MTU30283.1"/>
    </source>
</evidence>
<evidence type="ECO:0000313" key="18">
    <source>
        <dbReference type="Proteomes" id="UP000437446"/>
    </source>
</evidence>
<dbReference type="EMBL" id="QSII01000001">
    <property type="protein sequence ID" value="RHC90067.1"/>
    <property type="molecule type" value="Genomic_DNA"/>
</dbReference>
<dbReference type="EMBL" id="QSUP01000012">
    <property type="protein sequence ID" value="RGN51056.1"/>
    <property type="molecule type" value="Genomic_DNA"/>
</dbReference>
<dbReference type="InterPro" id="IPR011990">
    <property type="entry name" value="TPR-like_helical_dom_sf"/>
</dbReference>
<evidence type="ECO:0000313" key="8">
    <source>
        <dbReference type="EMBL" id="GKH71082.1"/>
    </source>
</evidence>
<comment type="subcellular location">
    <subcellularLocation>
        <location evidence="1">Cell outer membrane</location>
    </subcellularLocation>
</comment>
<dbReference type="SUPFAM" id="SSF48452">
    <property type="entry name" value="TPR-like"/>
    <property type="match status" value="1"/>
</dbReference>
<evidence type="ECO:0000313" key="19">
    <source>
        <dbReference type="Proteomes" id="UP000448908"/>
    </source>
</evidence>
<organism evidence="13 15">
    <name type="scientific">Parabacteroides merdae</name>
    <dbReference type="NCBI Taxonomy" id="46503"/>
    <lineage>
        <taxon>Bacteria</taxon>
        <taxon>Pseudomonadati</taxon>
        <taxon>Bacteroidota</taxon>
        <taxon>Bacteroidia</taxon>
        <taxon>Bacteroidales</taxon>
        <taxon>Tannerellaceae</taxon>
        <taxon>Parabacteroides</taxon>
    </lineage>
</organism>
<dbReference type="InterPro" id="IPR033985">
    <property type="entry name" value="SusD-like_N"/>
</dbReference>
<evidence type="ECO:0000256" key="5">
    <source>
        <dbReference type="ARBA" id="ARBA00023237"/>
    </source>
</evidence>
<dbReference type="RefSeq" id="WP_005636239.1">
    <property type="nucleotide sequence ID" value="NZ_BAABYG010000001.1"/>
</dbReference>
<dbReference type="GeneID" id="49204919"/>
<evidence type="ECO:0000313" key="10">
    <source>
        <dbReference type="EMBL" id="MTU38283.1"/>
    </source>
</evidence>
<dbReference type="Proteomes" id="UP001055114">
    <property type="component" value="Unassembled WGS sequence"/>
</dbReference>
<dbReference type="Proteomes" id="UP000448908">
    <property type="component" value="Unassembled WGS sequence"/>
</dbReference>
<dbReference type="EMBL" id="WNCN01000002">
    <property type="protein sequence ID" value="MTU38283.1"/>
    <property type="molecule type" value="Genomic_DNA"/>
</dbReference>
<feature type="domain" description="SusD-like N-terminal" evidence="7">
    <location>
        <begin position="52"/>
        <end position="230"/>
    </location>
</feature>
<evidence type="ECO:0000313" key="16">
    <source>
        <dbReference type="Proteomes" id="UP000286260"/>
    </source>
</evidence>
<dbReference type="STRING" id="46503.ERS852463_02398"/>
<evidence type="ECO:0000256" key="4">
    <source>
        <dbReference type="ARBA" id="ARBA00023136"/>
    </source>
</evidence>
<dbReference type="Proteomes" id="UP000261088">
    <property type="component" value="Unassembled WGS sequence"/>
</dbReference>
<evidence type="ECO:0000313" key="17">
    <source>
        <dbReference type="Proteomes" id="UP000434916"/>
    </source>
</evidence>
<dbReference type="EMBL" id="BQNZ01000001">
    <property type="protein sequence ID" value="GKH71082.1"/>
    <property type="molecule type" value="Genomic_DNA"/>
</dbReference>
<feature type="domain" description="RagB/SusD" evidence="6">
    <location>
        <begin position="273"/>
        <end position="612"/>
    </location>
</feature>
<comment type="similarity">
    <text evidence="2">Belongs to the SusD family.</text>
</comment>
<evidence type="ECO:0000259" key="7">
    <source>
        <dbReference type="Pfam" id="PF14322"/>
    </source>
</evidence>
<keyword evidence="3" id="KW-0732">Signal</keyword>
<dbReference type="OrthoDB" id="1109873at2"/>
<dbReference type="Pfam" id="PF14322">
    <property type="entry name" value="SusD-like_3"/>
    <property type="match status" value="1"/>
</dbReference>
<evidence type="ECO:0000256" key="3">
    <source>
        <dbReference type="ARBA" id="ARBA00022729"/>
    </source>
</evidence>
<keyword evidence="17" id="KW-1185">Reference proteome</keyword>
<gene>
    <name evidence="8" type="ORF">CE91St3_09450</name>
    <name evidence="14" type="ORF">DW828_00545</name>
    <name evidence="13" type="ORF">DXB61_11095</name>
    <name evidence="9" type="ORF">GMD66_13905</name>
    <name evidence="10" type="ORF">GMD82_01895</name>
    <name evidence="11" type="ORF">GMD92_06270</name>
    <name evidence="12" type="ORF">GME02_03780</name>
</gene>
<evidence type="ECO:0000313" key="15">
    <source>
        <dbReference type="Proteomes" id="UP000261088"/>
    </source>
</evidence>
<reference evidence="8" key="3">
    <citation type="submission" date="2022-01" db="EMBL/GenBank/DDBJ databases">
        <title>Novel bile acid biosynthetic pathways are enriched in the microbiome of centenarians.</title>
        <authorList>
            <person name="Sato Y."/>
            <person name="Atarashi K."/>
            <person name="Plichta R.D."/>
            <person name="Arai Y."/>
            <person name="Sasajima S."/>
            <person name="Kearney M.S."/>
            <person name="Suda W."/>
            <person name="Takeshita K."/>
            <person name="Sasaki T."/>
            <person name="Okamoto S."/>
            <person name="Skelly N.A."/>
            <person name="Okamura Y."/>
            <person name="Vlamakis H."/>
            <person name="Li Y."/>
            <person name="Tanoue T."/>
            <person name="Takei H."/>
            <person name="Nittono H."/>
            <person name="Narushima S."/>
            <person name="Irie J."/>
            <person name="Itoh H."/>
            <person name="Moriya K."/>
            <person name="Sugiura Y."/>
            <person name="Suematsu M."/>
            <person name="Moritoki N."/>
            <person name="Shibata S."/>
            <person name="Littman R.D."/>
            <person name="Fischbach A.M."/>
            <person name="Uwamino Y."/>
            <person name="Inoue T."/>
            <person name="Honda A."/>
            <person name="Hattori M."/>
            <person name="Murai T."/>
            <person name="Xavier J.R."/>
            <person name="Hirose N."/>
            <person name="Honda K."/>
        </authorList>
    </citation>
    <scope>NUCLEOTIDE SEQUENCE</scope>
    <source>
        <strain evidence="8">CE91-St3</strain>
    </source>
</reference>
<evidence type="ECO:0000313" key="14">
    <source>
        <dbReference type="EMBL" id="RHC90067.1"/>
    </source>
</evidence>
<dbReference type="Proteomes" id="UP000286260">
    <property type="component" value="Unassembled WGS sequence"/>
</dbReference>
<sequence length="613" mass="70672">MDKNNLGIIKDMAKLFSATILSGLFFTGCVDMDLTPKNQPSEGEVWADATMAEQTVTGLYNGLNHLYNDNYNMWFDCFSAVMDRDANWRNFGMLFGNQTTSGDGPSWIWHDNYKFIIRCNDVIANMPDVVGLPEAKKARLIAEAKFLRSYWYYELNLLFGGVPYYTEPIKNIEEAKGSRLSMTDLWNELIKDLTDCINEPNLPDKYNSGDNDYGHITKGAAYALRGKIYLWLENWGAAEADFKKVGDCGYRLFTSGANAYKMLFKEVNEQCDEMIFSVQCIEEDGYWNSKNRGFGNRCTYGSMWNNYLVNPDFVDTYECADGSKFDWSKIIPEYYKLTVNERRVFFLRDNLTESEIANAKEQGANMDYYLPSGNEARIRKAYEQRDPRLEMSVITPYATYLGGDGGADNYFTNRYPFRSQWIETQNADGTITREASDLRTDTQAMFYYLNRKFVTEGVGEGSQKGTGIDMPKIRYADVLLNLAEALNEQGKIDEAVTVVNQVRARAGAQLLNSNVPTTVMGQADMRERIRNERYWELLGEDLIYFDELRWKTWKDKKFATYDDNGKQVVNGLRQVWGQATYHYAWGGDHYWLYPIPYNETQMNPNMEQNPGWK</sequence>
<dbReference type="EMBL" id="WNDD01000003">
    <property type="protein sequence ID" value="MTV00796.1"/>
    <property type="molecule type" value="Genomic_DNA"/>
</dbReference>
<reference evidence="15 16" key="1">
    <citation type="submission" date="2018-08" db="EMBL/GenBank/DDBJ databases">
        <title>A genome reference for cultivated species of the human gut microbiota.</title>
        <authorList>
            <person name="Zou Y."/>
            <person name="Xue W."/>
            <person name="Luo G."/>
        </authorList>
    </citation>
    <scope>NUCLEOTIDE SEQUENCE [LARGE SCALE GENOMIC DNA]</scope>
    <source>
        <strain evidence="14 16">AM34-17</strain>
        <strain evidence="13 15">OM05-11AA</strain>
    </source>
</reference>
<evidence type="ECO:0000313" key="12">
    <source>
        <dbReference type="EMBL" id="MTV00796.1"/>
    </source>
</evidence>
<evidence type="ECO:0000313" key="11">
    <source>
        <dbReference type="EMBL" id="MTU68685.1"/>
    </source>
</evidence>
<dbReference type="EMBL" id="WNCR01000007">
    <property type="protein sequence ID" value="MTU30283.1"/>
    <property type="molecule type" value="Genomic_DNA"/>
</dbReference>
<dbReference type="InterPro" id="IPR012944">
    <property type="entry name" value="SusD_RagB_dom"/>
</dbReference>
<evidence type="ECO:0000256" key="2">
    <source>
        <dbReference type="ARBA" id="ARBA00006275"/>
    </source>
</evidence>
<evidence type="ECO:0000259" key="6">
    <source>
        <dbReference type="Pfam" id="PF07980"/>
    </source>
</evidence>
<name>A0A351E135_9BACT</name>
<dbReference type="Pfam" id="PF07980">
    <property type="entry name" value="SusD_RagB"/>
    <property type="match status" value="1"/>
</dbReference>
<reference evidence="17 18" key="2">
    <citation type="journal article" date="2019" name="Nat. Med.">
        <title>A library of human gut bacterial isolates paired with longitudinal multiomics data enables mechanistic microbiome research.</title>
        <authorList>
            <person name="Poyet M."/>
            <person name="Groussin M."/>
            <person name="Gibbons S.M."/>
            <person name="Avila-Pacheco J."/>
            <person name="Jiang X."/>
            <person name="Kearney S.M."/>
            <person name="Perrotta A.R."/>
            <person name="Berdy B."/>
            <person name="Zhao S."/>
            <person name="Lieberman T.D."/>
            <person name="Swanson P.K."/>
            <person name="Smith M."/>
            <person name="Roesemann S."/>
            <person name="Alexander J.E."/>
            <person name="Rich S.A."/>
            <person name="Livny J."/>
            <person name="Vlamakis H."/>
            <person name="Clish C."/>
            <person name="Bullock K."/>
            <person name="Deik A."/>
            <person name="Scott J."/>
            <person name="Pierce K.A."/>
            <person name="Xavier R.J."/>
            <person name="Alm E.J."/>
        </authorList>
    </citation>
    <scope>NUCLEOTIDE SEQUENCE [LARGE SCALE GENOMIC DNA]</scope>
    <source>
        <strain evidence="12 20">BIOML-A11</strain>
        <strain evidence="11 19">BIOML-A16</strain>
        <strain evidence="9 18">BIOML-A25</strain>
        <strain evidence="10 17">BIOML-A29</strain>
    </source>
</reference>
<keyword evidence="4" id="KW-0472">Membrane</keyword>
<proteinExistence type="inferred from homology"/>
<dbReference type="GO" id="GO:0009279">
    <property type="term" value="C:cell outer membrane"/>
    <property type="evidence" value="ECO:0007669"/>
    <property type="project" value="UniProtKB-SubCell"/>
</dbReference>
<comment type="caution">
    <text evidence="13">The sequence shown here is derived from an EMBL/GenBank/DDBJ whole genome shotgun (WGS) entry which is preliminary data.</text>
</comment>
<evidence type="ECO:0000313" key="13">
    <source>
        <dbReference type="EMBL" id="RGN51056.1"/>
    </source>
</evidence>
<dbReference type="Proteomes" id="UP000437446">
    <property type="component" value="Unassembled WGS sequence"/>
</dbReference>
<dbReference type="PROSITE" id="PS51257">
    <property type="entry name" value="PROKAR_LIPOPROTEIN"/>
    <property type="match status" value="1"/>
</dbReference>
<dbReference type="AlphaFoldDB" id="A0A351E135"/>
<dbReference type="Proteomes" id="UP000434916">
    <property type="component" value="Unassembled WGS sequence"/>
</dbReference>
<keyword evidence="5" id="KW-0998">Cell outer membrane</keyword>
<dbReference type="EMBL" id="WNDA01000007">
    <property type="protein sequence ID" value="MTU68685.1"/>
    <property type="molecule type" value="Genomic_DNA"/>
</dbReference>
<accession>A0A351E135</accession>
<dbReference type="Proteomes" id="UP000482671">
    <property type="component" value="Unassembled WGS sequence"/>
</dbReference>
<evidence type="ECO:0000313" key="20">
    <source>
        <dbReference type="Proteomes" id="UP000482671"/>
    </source>
</evidence>
<dbReference type="Gene3D" id="1.25.40.390">
    <property type="match status" value="1"/>
</dbReference>